<gene>
    <name evidence="1" type="ORF">A3C11_01135</name>
</gene>
<dbReference type="Proteomes" id="UP000177362">
    <property type="component" value="Unassembled WGS sequence"/>
</dbReference>
<dbReference type="EMBL" id="MHQJ01000015">
    <property type="protein sequence ID" value="OHA01514.1"/>
    <property type="molecule type" value="Genomic_DNA"/>
</dbReference>
<name>A0A1G2KQH1_9BACT</name>
<accession>A0A1G2KQH1</accession>
<proteinExistence type="predicted"/>
<sequence length="73" mass="7834">MLDAEDSMRVEYGATEAVVCGDTCGPCADCGRAHDHAEALAKMRGQEIHAVVRRPTAEKQLRVVVLCATCAFV</sequence>
<organism evidence="1 2">
    <name type="scientific">Candidatus Sungbacteria bacterium RIFCSPHIGHO2_02_FULL_49_12</name>
    <dbReference type="NCBI Taxonomy" id="1802271"/>
    <lineage>
        <taxon>Bacteria</taxon>
        <taxon>Candidatus Sungiibacteriota</taxon>
    </lineage>
</organism>
<protein>
    <submittedName>
        <fullName evidence="1">Uncharacterized protein</fullName>
    </submittedName>
</protein>
<evidence type="ECO:0000313" key="2">
    <source>
        <dbReference type="Proteomes" id="UP000177362"/>
    </source>
</evidence>
<comment type="caution">
    <text evidence="1">The sequence shown here is derived from an EMBL/GenBank/DDBJ whole genome shotgun (WGS) entry which is preliminary data.</text>
</comment>
<evidence type="ECO:0000313" key="1">
    <source>
        <dbReference type="EMBL" id="OHA01514.1"/>
    </source>
</evidence>
<reference evidence="1 2" key="1">
    <citation type="journal article" date="2016" name="Nat. Commun.">
        <title>Thousands of microbial genomes shed light on interconnected biogeochemical processes in an aquifer system.</title>
        <authorList>
            <person name="Anantharaman K."/>
            <person name="Brown C.T."/>
            <person name="Hug L.A."/>
            <person name="Sharon I."/>
            <person name="Castelle C.J."/>
            <person name="Probst A.J."/>
            <person name="Thomas B.C."/>
            <person name="Singh A."/>
            <person name="Wilkins M.J."/>
            <person name="Karaoz U."/>
            <person name="Brodie E.L."/>
            <person name="Williams K.H."/>
            <person name="Hubbard S.S."/>
            <person name="Banfield J.F."/>
        </authorList>
    </citation>
    <scope>NUCLEOTIDE SEQUENCE [LARGE SCALE GENOMIC DNA]</scope>
</reference>
<dbReference type="AlphaFoldDB" id="A0A1G2KQH1"/>